<keyword evidence="4" id="KW-1185">Reference proteome</keyword>
<dbReference type="EMBL" id="PVTR01000005">
    <property type="protein sequence ID" value="PRY87917.1"/>
    <property type="molecule type" value="Genomic_DNA"/>
</dbReference>
<dbReference type="PROSITE" id="PS50093">
    <property type="entry name" value="PKD"/>
    <property type="match status" value="1"/>
</dbReference>
<comment type="caution">
    <text evidence="3">The sequence shown here is derived from an EMBL/GenBank/DDBJ whole genome shotgun (WGS) entry which is preliminary data.</text>
</comment>
<name>A0A2T0WMJ2_9BACT</name>
<dbReference type="InterPro" id="IPR000601">
    <property type="entry name" value="PKD_dom"/>
</dbReference>
<gene>
    <name evidence="3" type="ORF">CLW00_10537</name>
</gene>
<dbReference type="InterPro" id="IPR022409">
    <property type="entry name" value="PKD/Chitinase_dom"/>
</dbReference>
<dbReference type="CDD" id="cd00146">
    <property type="entry name" value="PKD"/>
    <property type="match status" value="1"/>
</dbReference>
<dbReference type="AlphaFoldDB" id="A0A2T0WMJ2"/>
<dbReference type="Pfam" id="PF00801">
    <property type="entry name" value="PKD"/>
    <property type="match status" value="1"/>
</dbReference>
<dbReference type="Proteomes" id="UP000238157">
    <property type="component" value="Unassembled WGS sequence"/>
</dbReference>
<evidence type="ECO:0000256" key="1">
    <source>
        <dbReference type="SAM" id="SignalP"/>
    </source>
</evidence>
<evidence type="ECO:0000313" key="4">
    <source>
        <dbReference type="Proteomes" id="UP000238157"/>
    </source>
</evidence>
<evidence type="ECO:0000259" key="2">
    <source>
        <dbReference type="PROSITE" id="PS50093"/>
    </source>
</evidence>
<feature type="chain" id="PRO_5015777701" evidence="1">
    <location>
        <begin position="20"/>
        <end position="490"/>
    </location>
</feature>
<dbReference type="SUPFAM" id="SSF49299">
    <property type="entry name" value="PKD domain"/>
    <property type="match status" value="1"/>
</dbReference>
<protein>
    <submittedName>
        <fullName evidence="3">PKD domain-containing protein</fullName>
    </submittedName>
</protein>
<feature type="signal peptide" evidence="1">
    <location>
        <begin position="1"/>
        <end position="19"/>
    </location>
</feature>
<organism evidence="3 4">
    <name type="scientific">Mongoliibacter ruber</name>
    <dbReference type="NCBI Taxonomy" id="1750599"/>
    <lineage>
        <taxon>Bacteria</taxon>
        <taxon>Pseudomonadati</taxon>
        <taxon>Bacteroidota</taxon>
        <taxon>Cytophagia</taxon>
        <taxon>Cytophagales</taxon>
        <taxon>Cyclobacteriaceae</taxon>
        <taxon>Mongoliibacter</taxon>
    </lineage>
</organism>
<dbReference type="Gene3D" id="2.60.40.10">
    <property type="entry name" value="Immunoglobulins"/>
    <property type="match status" value="1"/>
</dbReference>
<sequence>MKNYRKYLLFMLLPFIFLAACVDDENLDDAPPTTEDARFSFAPSSQTANIIDFTADKEFFLMQWDLGNGSTAEGKTAQGIYPNAGTYTVTLTIFNNNGSASFSTDVVIEQDDPTLVDSPIFNFLTGGAAQANGKTWVIDANRDGHFGVGPNPSQEGDFPQWYAAKALEKEGSGMYTDEYTFLLDNSRFIMETNGLVYLNVEQGSNFPEAFDPGVGDLSAPYTAPDNLTWSLQEAEDEYPVLTISEGGFLGYFAGTRSYQIVNLEENEMFLRFVDGANEELAWYIRLVPKGQEGEAPEPEEPEIGDINFTFEDLVGDGSKQWTLKPAAGAFGVGPAPLSDEFFPNGVDISDDRACLFNDLYIFNSDGVYEYDAQGDVFAEFYMGVAEEGCQPESNLDGTPGEAWASGTHTFEFTSGTPDSSPKITVTGTGAFIALAKAFNGGEYSEGPPSADASITYTVAAYDEETQELTLVLDITDSGSVWWTFVLVPND</sequence>
<dbReference type="SMART" id="SM00089">
    <property type="entry name" value="PKD"/>
    <property type="match status" value="1"/>
</dbReference>
<proteinExistence type="predicted"/>
<dbReference type="RefSeq" id="WP_106133417.1">
    <property type="nucleotide sequence ID" value="NZ_PVTR01000005.1"/>
</dbReference>
<evidence type="ECO:0000313" key="3">
    <source>
        <dbReference type="EMBL" id="PRY87917.1"/>
    </source>
</evidence>
<reference evidence="3 4" key="1">
    <citation type="submission" date="2018-03" db="EMBL/GenBank/DDBJ databases">
        <title>Genomic Encyclopedia of Archaeal and Bacterial Type Strains, Phase II (KMG-II): from individual species to whole genera.</title>
        <authorList>
            <person name="Goeker M."/>
        </authorList>
    </citation>
    <scope>NUCLEOTIDE SEQUENCE [LARGE SCALE GENOMIC DNA]</scope>
    <source>
        <strain evidence="3 4">DSM 27929</strain>
    </source>
</reference>
<dbReference type="InterPro" id="IPR035986">
    <property type="entry name" value="PKD_dom_sf"/>
</dbReference>
<dbReference type="InterPro" id="IPR013783">
    <property type="entry name" value="Ig-like_fold"/>
</dbReference>
<accession>A0A2T0WMJ2</accession>
<keyword evidence="1" id="KW-0732">Signal</keyword>
<dbReference type="PROSITE" id="PS51257">
    <property type="entry name" value="PROKAR_LIPOPROTEIN"/>
    <property type="match status" value="1"/>
</dbReference>
<dbReference type="OrthoDB" id="5381604at2"/>
<feature type="domain" description="PKD" evidence="2">
    <location>
        <begin position="63"/>
        <end position="109"/>
    </location>
</feature>